<dbReference type="GO" id="GO:2001234">
    <property type="term" value="P:negative regulation of apoptotic signaling pathway"/>
    <property type="evidence" value="ECO:0007669"/>
    <property type="project" value="TreeGrafter"/>
</dbReference>
<dbReference type="Pfam" id="PF01027">
    <property type="entry name" value="Bax1-I"/>
    <property type="match status" value="1"/>
</dbReference>
<gene>
    <name evidence="6" type="ORF">Ocin01_16122</name>
</gene>
<keyword evidence="3 5" id="KW-1133">Transmembrane helix</keyword>
<proteinExistence type="inferred from homology"/>
<dbReference type="InterPro" id="IPR006214">
    <property type="entry name" value="Bax_inhibitor_1-related"/>
</dbReference>
<name>A0A1D2MC62_ORCCI</name>
<evidence type="ECO:0000256" key="5">
    <source>
        <dbReference type="RuleBase" id="RU004379"/>
    </source>
</evidence>
<keyword evidence="2 5" id="KW-0812">Transmembrane</keyword>
<feature type="transmembrane region" description="Helical" evidence="5">
    <location>
        <begin position="165"/>
        <end position="186"/>
    </location>
</feature>
<keyword evidence="7" id="KW-1185">Reference proteome</keyword>
<protein>
    <submittedName>
        <fullName evidence="6">Transmembrane BAX inhibitor motif-containing protein 4</fullName>
    </submittedName>
</protein>
<feature type="transmembrane region" description="Helical" evidence="5">
    <location>
        <begin position="265"/>
        <end position="284"/>
    </location>
</feature>
<evidence type="ECO:0000256" key="1">
    <source>
        <dbReference type="ARBA" id="ARBA00004141"/>
    </source>
</evidence>
<accession>A0A1D2MC62</accession>
<feature type="transmembrane region" description="Helical" evidence="5">
    <location>
        <begin position="226"/>
        <end position="245"/>
    </location>
</feature>
<dbReference type="PANTHER" id="PTHR23291:SF127">
    <property type="entry name" value="PROTEIN LIFEGUARD 1-LIKE"/>
    <property type="match status" value="1"/>
</dbReference>
<evidence type="ECO:0000256" key="3">
    <source>
        <dbReference type="ARBA" id="ARBA00022989"/>
    </source>
</evidence>
<evidence type="ECO:0000256" key="4">
    <source>
        <dbReference type="ARBA" id="ARBA00023136"/>
    </source>
</evidence>
<reference evidence="6 7" key="1">
    <citation type="journal article" date="2016" name="Genome Biol. Evol.">
        <title>Gene Family Evolution Reflects Adaptation to Soil Environmental Stressors in the Genome of the Collembolan Orchesella cincta.</title>
        <authorList>
            <person name="Faddeeva-Vakhrusheva A."/>
            <person name="Derks M.F."/>
            <person name="Anvar S.Y."/>
            <person name="Agamennone V."/>
            <person name="Suring W."/>
            <person name="Smit S."/>
            <person name="van Straalen N.M."/>
            <person name="Roelofs D."/>
        </authorList>
    </citation>
    <scope>NUCLEOTIDE SEQUENCE [LARGE SCALE GENOMIC DNA]</scope>
    <source>
        <tissue evidence="6">Mixed pool</tissue>
    </source>
</reference>
<dbReference type="GO" id="GO:0005794">
    <property type="term" value="C:Golgi apparatus"/>
    <property type="evidence" value="ECO:0007669"/>
    <property type="project" value="TreeGrafter"/>
</dbReference>
<dbReference type="GO" id="GO:0005783">
    <property type="term" value="C:endoplasmic reticulum"/>
    <property type="evidence" value="ECO:0007669"/>
    <property type="project" value="TreeGrafter"/>
</dbReference>
<organism evidence="6 7">
    <name type="scientific">Orchesella cincta</name>
    <name type="common">Springtail</name>
    <name type="synonym">Podura cincta</name>
    <dbReference type="NCBI Taxonomy" id="48709"/>
    <lineage>
        <taxon>Eukaryota</taxon>
        <taxon>Metazoa</taxon>
        <taxon>Ecdysozoa</taxon>
        <taxon>Arthropoda</taxon>
        <taxon>Hexapoda</taxon>
        <taxon>Collembola</taxon>
        <taxon>Entomobryomorpha</taxon>
        <taxon>Entomobryoidea</taxon>
        <taxon>Orchesellidae</taxon>
        <taxon>Orchesellinae</taxon>
        <taxon>Orchesella</taxon>
    </lineage>
</organism>
<sequence length="291" mass="31869">MTTANYPEYQDPYASGNVTVPSTHGYPTQGHATSQQQYILVVDAPEEQIIIEDLDEMTGFRHKPTRMSFVRKVLGLVAFQLIACTGFMALAFLNGDLKSFLMSTAGMSLSIVCLLAWMGLFIAVGCCKVGRGKPNGLNVSLFIISTALLSIYSASIVIYFEIPDIMIAAATTVGVVTLLVLITMLTKIDITGYMIYILGACLALFLFAFISSLLFGLGVIPYEKRLLLQTIITGLFAVLFAIMILYDLKLIVGGGRGGQYGEQDWLIASISLFYDILMFFLQILQLGELSR</sequence>
<evidence type="ECO:0000313" key="6">
    <source>
        <dbReference type="EMBL" id="ODM90560.1"/>
    </source>
</evidence>
<dbReference type="GO" id="GO:0016020">
    <property type="term" value="C:membrane"/>
    <property type="evidence" value="ECO:0007669"/>
    <property type="project" value="UniProtKB-SubCell"/>
</dbReference>
<feature type="transmembrane region" description="Helical" evidence="5">
    <location>
        <begin position="105"/>
        <end position="127"/>
    </location>
</feature>
<feature type="transmembrane region" description="Helical" evidence="5">
    <location>
        <begin position="73"/>
        <end position="93"/>
    </location>
</feature>
<comment type="caution">
    <text evidence="6">The sequence shown here is derived from an EMBL/GenBank/DDBJ whole genome shotgun (WGS) entry which is preliminary data.</text>
</comment>
<evidence type="ECO:0000313" key="7">
    <source>
        <dbReference type="Proteomes" id="UP000094527"/>
    </source>
</evidence>
<feature type="transmembrane region" description="Helical" evidence="5">
    <location>
        <begin position="193"/>
        <end position="220"/>
    </location>
</feature>
<evidence type="ECO:0000256" key="2">
    <source>
        <dbReference type="ARBA" id="ARBA00022692"/>
    </source>
</evidence>
<dbReference type="AlphaFoldDB" id="A0A1D2MC62"/>
<feature type="transmembrane region" description="Helical" evidence="5">
    <location>
        <begin position="139"/>
        <end position="159"/>
    </location>
</feature>
<keyword evidence="4 5" id="KW-0472">Membrane</keyword>
<comment type="similarity">
    <text evidence="5">Belongs to the BI1 family.</text>
</comment>
<comment type="subcellular location">
    <subcellularLocation>
        <location evidence="1">Membrane</location>
        <topology evidence="1">Multi-pass membrane protein</topology>
    </subcellularLocation>
</comment>
<dbReference type="EMBL" id="LJIJ01001909">
    <property type="protein sequence ID" value="ODM90560.1"/>
    <property type="molecule type" value="Genomic_DNA"/>
</dbReference>
<dbReference type="OMA" id="YICYSSF"/>
<dbReference type="PANTHER" id="PTHR23291">
    <property type="entry name" value="BAX INHIBITOR-RELATED"/>
    <property type="match status" value="1"/>
</dbReference>
<dbReference type="Proteomes" id="UP000094527">
    <property type="component" value="Unassembled WGS sequence"/>
</dbReference>